<reference evidence="2" key="1">
    <citation type="submission" date="2016-10" db="EMBL/GenBank/DDBJ databases">
        <title>Sequence of Gallionella enrichment culture.</title>
        <authorList>
            <person name="Poehlein A."/>
            <person name="Muehling M."/>
            <person name="Daniel R."/>
        </authorList>
    </citation>
    <scope>NUCLEOTIDE SEQUENCE</scope>
</reference>
<comment type="caution">
    <text evidence="2">The sequence shown here is derived from an EMBL/GenBank/DDBJ whole genome shotgun (WGS) entry which is preliminary data.</text>
</comment>
<name>A0A1J5PN48_9ZZZZ</name>
<proteinExistence type="predicted"/>
<feature type="region of interest" description="Disordered" evidence="1">
    <location>
        <begin position="45"/>
        <end position="64"/>
    </location>
</feature>
<dbReference type="AlphaFoldDB" id="A0A1J5PN48"/>
<organism evidence="2">
    <name type="scientific">mine drainage metagenome</name>
    <dbReference type="NCBI Taxonomy" id="410659"/>
    <lineage>
        <taxon>unclassified sequences</taxon>
        <taxon>metagenomes</taxon>
        <taxon>ecological metagenomes</taxon>
    </lineage>
</organism>
<sequence length="64" mass="7009">MKTVGEAFEIAFRIRLNQPELVAGDIFERDATAFGLADQEPGNLMGHFEKPLGNADIDHHDAGN</sequence>
<evidence type="ECO:0000313" key="2">
    <source>
        <dbReference type="EMBL" id="OIQ66715.1"/>
    </source>
</evidence>
<gene>
    <name evidence="2" type="ORF">GALL_517140</name>
</gene>
<dbReference type="EMBL" id="MLJW01006411">
    <property type="protein sequence ID" value="OIQ66715.1"/>
    <property type="molecule type" value="Genomic_DNA"/>
</dbReference>
<protein>
    <submittedName>
        <fullName evidence="2">Uncharacterized protein</fullName>
    </submittedName>
</protein>
<accession>A0A1J5PN48</accession>
<evidence type="ECO:0000256" key="1">
    <source>
        <dbReference type="SAM" id="MobiDB-lite"/>
    </source>
</evidence>